<dbReference type="AlphaFoldDB" id="A0AAD7JDF3"/>
<comment type="caution">
    <text evidence="1">The sequence shown here is derived from an EMBL/GenBank/DDBJ whole genome shotgun (WGS) entry which is preliminary data.</text>
</comment>
<dbReference type="Proteomes" id="UP001215598">
    <property type="component" value="Unassembled WGS sequence"/>
</dbReference>
<organism evidence="1 2">
    <name type="scientific">Mycena metata</name>
    <dbReference type="NCBI Taxonomy" id="1033252"/>
    <lineage>
        <taxon>Eukaryota</taxon>
        <taxon>Fungi</taxon>
        <taxon>Dikarya</taxon>
        <taxon>Basidiomycota</taxon>
        <taxon>Agaricomycotina</taxon>
        <taxon>Agaricomycetes</taxon>
        <taxon>Agaricomycetidae</taxon>
        <taxon>Agaricales</taxon>
        <taxon>Marasmiineae</taxon>
        <taxon>Mycenaceae</taxon>
        <taxon>Mycena</taxon>
    </lineage>
</organism>
<gene>
    <name evidence="1" type="ORF">B0H16DRAFT_1532100</name>
</gene>
<accession>A0AAD7JDF3</accession>
<proteinExistence type="predicted"/>
<evidence type="ECO:0000313" key="1">
    <source>
        <dbReference type="EMBL" id="KAJ7760374.1"/>
    </source>
</evidence>
<reference evidence="1" key="1">
    <citation type="submission" date="2023-03" db="EMBL/GenBank/DDBJ databases">
        <title>Massive genome expansion in bonnet fungi (Mycena s.s.) driven by repeated elements and novel gene families across ecological guilds.</title>
        <authorList>
            <consortium name="Lawrence Berkeley National Laboratory"/>
            <person name="Harder C.B."/>
            <person name="Miyauchi S."/>
            <person name="Viragh M."/>
            <person name="Kuo A."/>
            <person name="Thoen E."/>
            <person name="Andreopoulos B."/>
            <person name="Lu D."/>
            <person name="Skrede I."/>
            <person name="Drula E."/>
            <person name="Henrissat B."/>
            <person name="Morin E."/>
            <person name="Kohler A."/>
            <person name="Barry K."/>
            <person name="LaButti K."/>
            <person name="Morin E."/>
            <person name="Salamov A."/>
            <person name="Lipzen A."/>
            <person name="Mereny Z."/>
            <person name="Hegedus B."/>
            <person name="Baldrian P."/>
            <person name="Stursova M."/>
            <person name="Weitz H."/>
            <person name="Taylor A."/>
            <person name="Grigoriev I.V."/>
            <person name="Nagy L.G."/>
            <person name="Martin F."/>
            <person name="Kauserud H."/>
        </authorList>
    </citation>
    <scope>NUCLEOTIDE SEQUENCE</scope>
    <source>
        <strain evidence="1">CBHHK182m</strain>
    </source>
</reference>
<name>A0AAD7JDF3_9AGAR</name>
<evidence type="ECO:0000313" key="2">
    <source>
        <dbReference type="Proteomes" id="UP001215598"/>
    </source>
</evidence>
<protein>
    <submittedName>
        <fullName evidence="1">Uncharacterized protein</fullName>
    </submittedName>
</protein>
<sequence>MRATLRVLAAQHQPLIRFLGKRSWPSGQATPHAHPAAPPEFQKRFLRPSPQVGTDSVVSEFWEAPERFWRPRIRELEESEIDAILSGGASLR</sequence>
<keyword evidence="2" id="KW-1185">Reference proteome</keyword>
<dbReference type="EMBL" id="JARKIB010000037">
    <property type="protein sequence ID" value="KAJ7760374.1"/>
    <property type="molecule type" value="Genomic_DNA"/>
</dbReference>